<comment type="caution">
    <text evidence="2">The sequence shown here is derived from an EMBL/GenBank/DDBJ whole genome shotgun (WGS) entry which is preliminary data.</text>
</comment>
<keyword evidence="3" id="KW-1185">Reference proteome</keyword>
<evidence type="ECO:0000313" key="2">
    <source>
        <dbReference type="EMBL" id="MFC5368879.1"/>
    </source>
</evidence>
<accession>A0ABD5RFZ5</accession>
<keyword evidence="1" id="KW-0812">Transmembrane</keyword>
<feature type="transmembrane region" description="Helical" evidence="1">
    <location>
        <begin position="77"/>
        <end position="96"/>
    </location>
</feature>
<keyword evidence="1" id="KW-0472">Membrane</keyword>
<dbReference type="RefSeq" id="WP_227230938.1">
    <property type="nucleotide sequence ID" value="NZ_JAJCVJ010000003.1"/>
</dbReference>
<dbReference type="EMBL" id="JBHSKX010000004">
    <property type="protein sequence ID" value="MFC5368879.1"/>
    <property type="molecule type" value="Genomic_DNA"/>
</dbReference>
<dbReference type="AlphaFoldDB" id="A0ABD5RFZ5"/>
<protein>
    <recommendedName>
        <fullName evidence="4">Major facilitator superfamily (MFS) profile domain-containing protein</fullName>
    </recommendedName>
</protein>
<evidence type="ECO:0000313" key="3">
    <source>
        <dbReference type="Proteomes" id="UP001596201"/>
    </source>
</evidence>
<name>A0ABD5RFZ5_9EURY</name>
<organism evidence="2 3">
    <name type="scientific">Salinirubrum litoreum</name>
    <dbReference type="NCBI Taxonomy" id="1126234"/>
    <lineage>
        <taxon>Archaea</taxon>
        <taxon>Methanobacteriati</taxon>
        <taxon>Methanobacteriota</taxon>
        <taxon>Stenosarchaea group</taxon>
        <taxon>Halobacteria</taxon>
        <taxon>Halobacteriales</taxon>
        <taxon>Haloferacaceae</taxon>
        <taxon>Salinirubrum</taxon>
    </lineage>
</organism>
<evidence type="ECO:0008006" key="4">
    <source>
        <dbReference type="Google" id="ProtNLM"/>
    </source>
</evidence>
<feature type="transmembrane region" description="Helical" evidence="1">
    <location>
        <begin position="47"/>
        <end position="70"/>
    </location>
</feature>
<proteinExistence type="predicted"/>
<keyword evidence="1" id="KW-1133">Transmembrane helix</keyword>
<reference evidence="2 3" key="1">
    <citation type="journal article" date="2019" name="Int. J. Syst. Evol. Microbiol.">
        <title>The Global Catalogue of Microorganisms (GCM) 10K type strain sequencing project: providing services to taxonomists for standard genome sequencing and annotation.</title>
        <authorList>
            <consortium name="The Broad Institute Genomics Platform"/>
            <consortium name="The Broad Institute Genome Sequencing Center for Infectious Disease"/>
            <person name="Wu L."/>
            <person name="Ma J."/>
        </authorList>
    </citation>
    <scope>NUCLEOTIDE SEQUENCE [LARGE SCALE GENOMIC DNA]</scope>
    <source>
        <strain evidence="2 3">CGMCC 1.12237</strain>
    </source>
</reference>
<dbReference type="Proteomes" id="UP001596201">
    <property type="component" value="Unassembled WGS sequence"/>
</dbReference>
<sequence length="138" mass="14255">MSALRRATVVVTALGLLAGLLDGGQLALALAGDLGPPNDWVVSATTIGGFVASPLLVAVTGYWVGGLIALSDRYVGLLARFALCGAVSVFVGYLLAFALPRDVSVWRFLPSAAVRLLFASVEVPLYGLAGAAVAHFRR</sequence>
<gene>
    <name evidence="2" type="ORF">ACFPJ5_18290</name>
</gene>
<feature type="transmembrane region" description="Helical" evidence="1">
    <location>
        <begin position="116"/>
        <end position="136"/>
    </location>
</feature>
<evidence type="ECO:0000256" key="1">
    <source>
        <dbReference type="SAM" id="Phobius"/>
    </source>
</evidence>